<protein>
    <submittedName>
        <fullName evidence="2">Uncharacterized protein</fullName>
    </submittedName>
</protein>
<proteinExistence type="predicted"/>
<dbReference type="Proteomes" id="UP001218218">
    <property type="component" value="Unassembled WGS sequence"/>
</dbReference>
<sequence>MSPESSRLAQGRYWPCALAFPELAAAASPHGRAGQVQTHTRIMQASWWLHAPALPESGTTTSLSWGNGERPGRGGGGPRHERMGEGTSCAAYLRRARWLLLCTLVLRGTPPSPPRQGDCDCERRAWGLRGHGVQPTCVVQGSCWLRTPALPKSGAIPPRGEGERGGVDAGCSTGAWGEGTSSAAYPCRARWLLPCAPVLRGSGDATAGQLQTRRARPSSLAVLTRTAACVEQRRARHAFGAKKDGAGNPALPTLLPPSSAPPLPPPCSNVGVGRHEGAQRDVGEGPLGSMRGAAACLPAAWAQIYPSVAKEYEKALESRRLKEMHRKPAFLSWVTPRVGIAREQGIQREITVGGGGGRRARDVA</sequence>
<accession>A0AAD6Z9A3</accession>
<evidence type="ECO:0000313" key="2">
    <source>
        <dbReference type="EMBL" id="KAJ7312802.1"/>
    </source>
</evidence>
<evidence type="ECO:0000313" key="3">
    <source>
        <dbReference type="Proteomes" id="UP001218218"/>
    </source>
</evidence>
<evidence type="ECO:0000256" key="1">
    <source>
        <dbReference type="SAM" id="MobiDB-lite"/>
    </source>
</evidence>
<reference evidence="2" key="1">
    <citation type="submission" date="2023-03" db="EMBL/GenBank/DDBJ databases">
        <title>Massive genome expansion in bonnet fungi (Mycena s.s.) driven by repeated elements and novel gene families across ecological guilds.</title>
        <authorList>
            <consortium name="Lawrence Berkeley National Laboratory"/>
            <person name="Harder C.B."/>
            <person name="Miyauchi S."/>
            <person name="Viragh M."/>
            <person name="Kuo A."/>
            <person name="Thoen E."/>
            <person name="Andreopoulos B."/>
            <person name="Lu D."/>
            <person name="Skrede I."/>
            <person name="Drula E."/>
            <person name="Henrissat B."/>
            <person name="Morin E."/>
            <person name="Kohler A."/>
            <person name="Barry K."/>
            <person name="LaButti K."/>
            <person name="Morin E."/>
            <person name="Salamov A."/>
            <person name="Lipzen A."/>
            <person name="Mereny Z."/>
            <person name="Hegedus B."/>
            <person name="Baldrian P."/>
            <person name="Stursova M."/>
            <person name="Weitz H."/>
            <person name="Taylor A."/>
            <person name="Grigoriev I.V."/>
            <person name="Nagy L.G."/>
            <person name="Martin F."/>
            <person name="Kauserud H."/>
        </authorList>
    </citation>
    <scope>NUCLEOTIDE SEQUENCE</scope>
    <source>
        <strain evidence="2">CBHHK002</strain>
    </source>
</reference>
<dbReference type="EMBL" id="JARIHO010000070">
    <property type="protein sequence ID" value="KAJ7312802.1"/>
    <property type="molecule type" value="Genomic_DNA"/>
</dbReference>
<name>A0AAD6Z9A3_9AGAR</name>
<comment type="caution">
    <text evidence="2">The sequence shown here is derived from an EMBL/GenBank/DDBJ whole genome shotgun (WGS) entry which is preliminary data.</text>
</comment>
<feature type="region of interest" description="Disordered" evidence="1">
    <location>
        <begin position="58"/>
        <end position="83"/>
    </location>
</feature>
<keyword evidence="3" id="KW-1185">Reference proteome</keyword>
<organism evidence="2 3">
    <name type="scientific">Mycena albidolilacea</name>
    <dbReference type="NCBI Taxonomy" id="1033008"/>
    <lineage>
        <taxon>Eukaryota</taxon>
        <taxon>Fungi</taxon>
        <taxon>Dikarya</taxon>
        <taxon>Basidiomycota</taxon>
        <taxon>Agaricomycotina</taxon>
        <taxon>Agaricomycetes</taxon>
        <taxon>Agaricomycetidae</taxon>
        <taxon>Agaricales</taxon>
        <taxon>Marasmiineae</taxon>
        <taxon>Mycenaceae</taxon>
        <taxon>Mycena</taxon>
    </lineage>
</organism>
<gene>
    <name evidence="2" type="ORF">DFH08DRAFT_821966</name>
</gene>
<dbReference type="AlphaFoldDB" id="A0AAD6Z9A3"/>